<name>A0A8C2MUJ2_CRIGR</name>
<organism evidence="35 36">
    <name type="scientific">Cricetulus griseus</name>
    <name type="common">Chinese hamster</name>
    <name type="synonym">Cricetulus barabensis griseus</name>
    <dbReference type="NCBI Taxonomy" id="10029"/>
    <lineage>
        <taxon>Eukaryota</taxon>
        <taxon>Metazoa</taxon>
        <taxon>Chordata</taxon>
        <taxon>Craniata</taxon>
        <taxon>Vertebrata</taxon>
        <taxon>Euteleostomi</taxon>
        <taxon>Mammalia</taxon>
        <taxon>Eutheria</taxon>
        <taxon>Euarchontoglires</taxon>
        <taxon>Glires</taxon>
        <taxon>Rodentia</taxon>
        <taxon>Myomorpha</taxon>
        <taxon>Muroidea</taxon>
        <taxon>Cricetidae</taxon>
        <taxon>Cricetinae</taxon>
        <taxon>Cricetulus</taxon>
    </lineage>
</organism>
<feature type="coiled-coil region" evidence="30">
    <location>
        <begin position="613"/>
        <end position="666"/>
    </location>
</feature>
<dbReference type="Proteomes" id="UP000694386">
    <property type="component" value="Unplaced"/>
</dbReference>
<feature type="compositionally biased region" description="Low complexity" evidence="31">
    <location>
        <begin position="2341"/>
        <end position="2351"/>
    </location>
</feature>
<feature type="region of interest" description="Disordered" evidence="31">
    <location>
        <begin position="1689"/>
        <end position="1744"/>
    </location>
</feature>
<evidence type="ECO:0000256" key="3">
    <source>
        <dbReference type="ARBA" id="ARBA00004567"/>
    </source>
</evidence>
<feature type="compositionally biased region" description="Acidic residues" evidence="31">
    <location>
        <begin position="2327"/>
        <end position="2340"/>
    </location>
</feature>
<dbReference type="GO" id="GO:0070840">
    <property type="term" value="F:dynein complex binding"/>
    <property type="evidence" value="ECO:0007669"/>
    <property type="project" value="Ensembl"/>
</dbReference>
<dbReference type="GO" id="GO:0031990">
    <property type="term" value="P:mRNA export from nucleus in response to heat stress"/>
    <property type="evidence" value="ECO:0007669"/>
    <property type="project" value="Ensembl"/>
</dbReference>
<reference evidence="35" key="1">
    <citation type="submission" date="2025-08" db="UniProtKB">
        <authorList>
            <consortium name="Ensembl"/>
        </authorList>
    </citation>
    <scope>IDENTIFICATION</scope>
</reference>
<feature type="compositionally biased region" description="Acidic residues" evidence="31">
    <location>
        <begin position="1937"/>
        <end position="1951"/>
    </location>
</feature>
<dbReference type="GO" id="GO:0051301">
    <property type="term" value="P:cell division"/>
    <property type="evidence" value="ECO:0007669"/>
    <property type="project" value="UniProtKB-KW"/>
</dbReference>
<gene>
    <name evidence="35" type="primary">Tpr</name>
</gene>
<keyword evidence="21" id="KW-0906">Nuclear pore complex</keyword>
<evidence type="ECO:0000256" key="5">
    <source>
        <dbReference type="ARBA" id="ARBA00004629"/>
    </source>
</evidence>
<keyword evidence="12" id="KW-0597">Phosphoprotein</keyword>
<comment type="similarity">
    <text evidence="6">Belongs to the TPR family.</text>
</comment>
<dbReference type="GO" id="GO:0046832">
    <property type="term" value="P:negative regulation of RNA export from nucleus"/>
    <property type="evidence" value="ECO:0007669"/>
    <property type="project" value="Ensembl"/>
</dbReference>
<feature type="compositionally biased region" description="Low complexity" evidence="31">
    <location>
        <begin position="1994"/>
        <end position="2005"/>
    </location>
</feature>
<dbReference type="GO" id="GO:0034399">
    <property type="term" value="C:nuclear periphery"/>
    <property type="evidence" value="ECO:0007669"/>
    <property type="project" value="Ensembl"/>
</dbReference>
<evidence type="ECO:0000256" key="29">
    <source>
        <dbReference type="ARBA" id="ARBA00083105"/>
    </source>
</evidence>
<dbReference type="Pfam" id="PF07926">
    <property type="entry name" value="TPR_MLP1_2"/>
    <property type="match status" value="1"/>
</dbReference>
<dbReference type="GO" id="GO:0072686">
    <property type="term" value="C:mitotic spindle"/>
    <property type="evidence" value="ECO:0007669"/>
    <property type="project" value="Ensembl"/>
</dbReference>
<dbReference type="InterPro" id="IPR012929">
    <property type="entry name" value="Nucleoprot-TPR/MLP1-2_dom"/>
</dbReference>
<dbReference type="GO" id="GO:1901673">
    <property type="term" value="P:regulation of mitotic spindle assembly"/>
    <property type="evidence" value="ECO:0007669"/>
    <property type="project" value="Ensembl"/>
</dbReference>
<evidence type="ECO:0000256" key="20">
    <source>
        <dbReference type="ARBA" id="ARBA00023054"/>
    </source>
</evidence>
<dbReference type="SMR" id="A0A8C2MUJ2"/>
<keyword evidence="17" id="KW-0653">Protein transport</keyword>
<keyword evidence="23" id="KW-0206">Cytoskeleton</keyword>
<dbReference type="GO" id="GO:0006404">
    <property type="term" value="P:RNA import into nucleus"/>
    <property type="evidence" value="ECO:0007669"/>
    <property type="project" value="Ensembl"/>
</dbReference>
<keyword evidence="19" id="KW-0811">Translocation</keyword>
<feature type="compositionally biased region" description="Low complexity" evidence="31">
    <location>
        <begin position="52"/>
        <end position="69"/>
    </location>
</feature>
<feature type="compositionally biased region" description="Polar residues" evidence="31">
    <location>
        <begin position="1874"/>
        <end position="1898"/>
    </location>
</feature>
<keyword evidence="10" id="KW-0488">Methylation</keyword>
<dbReference type="GO" id="GO:0000122">
    <property type="term" value="P:negative regulation of transcription by RNA polymerase II"/>
    <property type="evidence" value="ECO:0007669"/>
    <property type="project" value="Ensembl"/>
</dbReference>
<dbReference type="GO" id="GO:0000776">
    <property type="term" value="C:kinetochore"/>
    <property type="evidence" value="ECO:0007669"/>
    <property type="project" value="UniProtKB-KW"/>
</dbReference>
<dbReference type="GO" id="GO:0070849">
    <property type="term" value="P:response to epidermal growth factor"/>
    <property type="evidence" value="ECO:0007669"/>
    <property type="project" value="Ensembl"/>
</dbReference>
<evidence type="ECO:0000313" key="35">
    <source>
        <dbReference type="Ensembl" id="ENSCGRP00001024194.1"/>
    </source>
</evidence>
<comment type="subcellular location">
    <subcellularLocation>
        <location evidence="5">Chromosome</location>
        <location evidence="5">Centromere</location>
        <location evidence="5">Kinetochore</location>
    </subcellularLocation>
    <subcellularLocation>
        <location evidence="1">Cytoplasm</location>
        <location evidence="1">Cytoskeleton</location>
        <location evidence="1">Spindle</location>
    </subcellularLocation>
    <subcellularLocation>
        <location evidence="2">Nucleus membrane</location>
        <topology evidence="2">Peripheral membrane protein</topology>
        <orientation evidence="2">Cytoplasmic side</orientation>
    </subcellularLocation>
    <subcellularLocation>
        <location evidence="4">Nucleus membrane</location>
        <topology evidence="4">Peripheral membrane protein</topology>
        <orientation evidence="4">Nucleoplasmic side</orientation>
    </subcellularLocation>
    <subcellularLocation>
        <location evidence="3">Nucleus</location>
        <location evidence="3">Nuclear pore complex</location>
    </subcellularLocation>
</comment>
<evidence type="ECO:0000256" key="24">
    <source>
        <dbReference type="ARBA" id="ARBA00023242"/>
    </source>
</evidence>
<dbReference type="GO" id="GO:0042405">
    <property type="term" value="C:nuclear inclusion body"/>
    <property type="evidence" value="ECO:0007669"/>
    <property type="project" value="Ensembl"/>
</dbReference>
<keyword evidence="14" id="KW-0498">Mitosis</keyword>
<dbReference type="GO" id="GO:0003729">
    <property type="term" value="F:mRNA binding"/>
    <property type="evidence" value="ECO:0007669"/>
    <property type="project" value="Ensembl"/>
</dbReference>
<evidence type="ECO:0000256" key="21">
    <source>
        <dbReference type="ARBA" id="ARBA00023132"/>
    </source>
</evidence>
<evidence type="ECO:0000256" key="30">
    <source>
        <dbReference type="SAM" id="Coils"/>
    </source>
</evidence>
<keyword evidence="13" id="KW-0132">Cell division</keyword>
<feature type="domain" description="Nucleoprotein TPR/MLP1-2" evidence="32">
    <location>
        <begin position="1109"/>
        <end position="1236"/>
    </location>
</feature>
<evidence type="ECO:0000259" key="34">
    <source>
        <dbReference type="Pfam" id="PF25785"/>
    </source>
</evidence>
<feature type="domain" description="Nucleoprotein TPR/MPL1" evidence="33">
    <location>
        <begin position="242"/>
        <end position="321"/>
    </location>
</feature>
<evidence type="ECO:0000256" key="25">
    <source>
        <dbReference type="ARBA" id="ARBA00023306"/>
    </source>
</evidence>
<dbReference type="GO" id="GO:0042803">
    <property type="term" value="F:protein homodimerization activity"/>
    <property type="evidence" value="ECO:0007669"/>
    <property type="project" value="Ensembl"/>
</dbReference>
<keyword evidence="9" id="KW-0158">Chromosome</keyword>
<feature type="coiled-coil region" evidence="30">
    <location>
        <begin position="735"/>
        <end position="871"/>
    </location>
</feature>
<feature type="compositionally biased region" description="Polar residues" evidence="31">
    <location>
        <begin position="1552"/>
        <end position="1573"/>
    </location>
</feature>
<evidence type="ECO:0000256" key="9">
    <source>
        <dbReference type="ARBA" id="ARBA00022454"/>
    </source>
</evidence>
<feature type="region of interest" description="Disordered" evidence="31">
    <location>
        <begin position="985"/>
        <end position="1005"/>
    </location>
</feature>
<keyword evidence="11" id="KW-0963">Cytoplasm</keyword>
<feature type="compositionally biased region" description="Acidic residues" evidence="31">
    <location>
        <begin position="2067"/>
        <end position="2088"/>
    </location>
</feature>
<dbReference type="GO" id="GO:0007094">
    <property type="term" value="P:mitotic spindle assembly checkpoint signaling"/>
    <property type="evidence" value="ECO:0007669"/>
    <property type="project" value="Ensembl"/>
</dbReference>
<dbReference type="Pfam" id="PF25785">
    <property type="entry name" value="TPR"/>
    <property type="match status" value="1"/>
</dbReference>
<evidence type="ECO:0000256" key="26">
    <source>
        <dbReference type="ARBA" id="ARBA00023328"/>
    </source>
</evidence>
<sequence length="2431" mass="273818">SSGSVSSSGHRGVPMASRGFDGSRRGSLRRAGAREPASDPADGAPQASGFRASPSSFVSPSAAAAATPADMAAVLQQVLERPELNKLPKSTQNKLEKFLADQQSEIDGLKGRHEKFKVESEQQYFEIEKRLSHSQERLVNETRECQNLRLELEKLNNQVKVLTEKNKELETSQDRNLGIQSQFTRAKEELEAEKRDLIRTNERLSQEVEYLTEDVKRLNEKLKESNTTKGELQLKLDELQASDVAVKYREKRLEQEKELLHNQNSWLNTELKTKTDELLALGREKGNEILELKCNLENKKEEVLRLEEQMNGLKTSNEHLQKHVEDLLTKLKEAKEQQASMEEKFHNELNAHIKLSNLYKSAADDSEAKSNELTRAVDELHKLLKEAGEANKTIQDHLLQAEESKDQMEKEMLEKIGKLEKELENANDLLSATKRKGAILSEEELAAMSPTAAAVAKIVKPGMKLTELYNAYVETQDQLLLEKLENKRINKYLDEIVKEVEAKAPILKRQREEYERAQKAVASLSAKLEQAMKEIQRLQEETDKANKHSSVLERDNQRMEVQIKDLSQQIRVLLMELEEARGNHVIRDEEVSSADISSSSEVISQHLVSYRNIEELQQQNQRLLFALRELGETREREEQETTSSKISELQHKLENSLTELEQLRESRQHQMQLVDSIVRQRDMYRILLSQTTGMAIPLQASSLDDISLVSTPKRSSTSQTASTPAPVSVIESTDAIEARAALKQLQEIFENYKKEKIDSEKLQNEQLEKLQEQVTDLRSQNTKISTQLDFASKRYEMLQDNVEGYRREITSLQERNQKLTATTQKQEQIINTMTQDLRGANEKLAVAEVRADNLKKEKEMLKLSEVRLSQQRESLLAEQRGQNLLLTNLQTIQGILERSETETKQRLSSQIEKLEHEISHLKKKLENEVEQRHTLTRNLDVQLLDTKRQLDTEINLHLNTKELLKNAQKEIASLKQHLNNMEAQLASQSTQRTGKGQSSDKDDVDDLMSQLRQAEEQVNDLKERLKTSASNVEQYRAMVTSLEDSLNKEKQVTEEVHKNIEVRLKESAEFQTQLEKKLMEVEKEKQELQDDKRKAIESMEQQLSELKKTLSSVQSEVQEALQRASTALSNEQQARRDCQEQAKIAVEAQNKYERELMLHAADVEALQAAKEQVSKMTSVRQHLEETTQKAESQLLACKASWEERERVLKDEVSKSVSRCEDLEKQNRLLHDQIEKLSDKVVASMKEVVQTPLNVSVSEEGKSQEQILEILRFIRREKEIAETRFEVAQVESLRYRQRVELLERELQELQDSLNAEREKVQVTAKTMAQHEELMKKTETMNVVMETNKMLREEKERLEQNLQQMQAKVRKLELDILPLQEANAELSEKSGMLQAEKKLLEEDVKRWKARNQHLVNQQKDPDTEEYRKLLSEKEIHTKRIQQLNEEVGRLKAEIARSNASLTNNQNLIQSLKEDLSKVRNEKENIQKDLDAKIIDIQEKVKTITQVKKIGRRYKTQYEELKAQQDKAMESSIQSSGDHQEQHISVQEMQELKDTLSQSETKTKSLESQVENLQKTLSEKETEARNLQEQTAQLQSELSRLRQDLQDRTTQEEQLRQQITEKDEKTRKAIVAAKSKIAHLAGVKDQLTKENEELKQRNGALDQQKDELDVRMTALKSQYEGRISRLERELREHQERHLEQRDEPQEPTNKAPEQQRQITLKTTPASGERGIASTSDPPTANIKPTPVVSTPSKVTAAAMAGNKSTPRASIRPMVTPATVTNPTTTPTATVMPTTQVESQEALQSEGPVEHVTVFGSASGSVRSTSPNVQPSISQPILTVQQQTQATAFVQPTQQSHPQIEPANQELSPNIVEVVQSSPVERPSTSTAVFGTVSATPSSSLPKRTREEEEDSTAEAADQVPDDTVEMPLPKKLKTVTPVATEEEVMAEESTDGEVETQVYNQDSQDSIGEGVTQGDYTPMEDSEETSQSLQIDLGPLQSDQQTTSSQDGQGKGDDVIVIDSDDEDDDEENDGEHEDYEEDEDDDDDDEDDTGMGDEGEDSNEGTGSADGNDGYEADDAEGGDGTDPGTETEESMGGAESNQRAADSQNNGEGSTSAAESSFSQEVAREQQPTSASERQTPRAPQSPRRPPHPLPPRLTIHAPPQELGPPVQRIQMTRRQSVGRGLQLTPGIGGMQQHFFDDEDRTVPSTPTLVVPHRTDGFAEAIHSPQVAGVPRFRFGPPEDMPQTSSSHSDLGQLASQGGLGMYETPLFLAHEEESGGRSVPTTPLQVAAPVTVFTESTTSDASEHASQSVPMVTTSTGTLSTTNESATGDDGDEVFVEAESEGISSEAGLEIDSQQEEEPVQASDESDLPSTSQDPPSSSSVDTSSSQPKPFRRVRLQTTLRQGVRGRQFNRQRGVSHAMGGRGGINRGNIN</sequence>
<feature type="compositionally biased region" description="Acidic residues" evidence="31">
    <location>
        <begin position="2016"/>
        <end position="2057"/>
    </location>
</feature>
<feature type="region of interest" description="Disordered" evidence="31">
    <location>
        <begin position="1550"/>
        <end position="1586"/>
    </location>
</feature>
<evidence type="ECO:0000256" key="15">
    <source>
        <dbReference type="ARBA" id="ARBA00022816"/>
    </source>
</evidence>
<dbReference type="GO" id="GO:0003682">
    <property type="term" value="F:chromatin binding"/>
    <property type="evidence" value="ECO:0007669"/>
    <property type="project" value="Ensembl"/>
</dbReference>
<feature type="compositionally biased region" description="Polar residues" evidence="31">
    <location>
        <begin position="2295"/>
        <end position="2312"/>
    </location>
</feature>
<feature type="compositionally biased region" description="Acidic residues" evidence="31">
    <location>
        <begin position="2353"/>
        <end position="2367"/>
    </location>
</feature>
<feature type="domain" description="NUA/TPR/MLP1-2-like" evidence="34">
    <location>
        <begin position="542"/>
        <end position="639"/>
    </location>
</feature>
<dbReference type="GO" id="GO:0042307">
    <property type="term" value="P:positive regulation of protein import into nucleus"/>
    <property type="evidence" value="ECO:0007669"/>
    <property type="project" value="Ensembl"/>
</dbReference>
<dbReference type="Pfam" id="PF25481">
    <property type="entry name" value="Nucleoprot-TPR"/>
    <property type="match status" value="1"/>
</dbReference>
<feature type="coiled-coil region" evidence="30">
    <location>
        <begin position="497"/>
        <end position="583"/>
    </location>
</feature>
<dbReference type="GO" id="GO:0006999">
    <property type="term" value="P:nuclear pore organization"/>
    <property type="evidence" value="ECO:0007669"/>
    <property type="project" value="Ensembl"/>
</dbReference>
<keyword evidence="15" id="KW-0509">mRNA transport</keyword>
<evidence type="ECO:0000256" key="16">
    <source>
        <dbReference type="ARBA" id="ARBA00022838"/>
    </source>
</evidence>
<dbReference type="PANTHER" id="PTHR18898:SF2">
    <property type="entry name" value="NUCLEOPROTEIN TPR"/>
    <property type="match status" value="1"/>
</dbReference>
<feature type="coiled-coil region" evidence="30">
    <location>
        <begin position="391"/>
        <end position="436"/>
    </location>
</feature>
<evidence type="ECO:0000256" key="27">
    <source>
        <dbReference type="ARBA" id="ARBA00077074"/>
    </source>
</evidence>
<dbReference type="GO" id="GO:0051019">
    <property type="term" value="F:mitogen-activated protein kinase binding"/>
    <property type="evidence" value="ECO:0007669"/>
    <property type="project" value="Ensembl"/>
</dbReference>
<dbReference type="InterPro" id="IPR057577">
    <property type="entry name" value="Nucleoprot-TPR/MLP1_dom"/>
</dbReference>
<protein>
    <recommendedName>
        <fullName evidence="7">Nucleoprotein TPR</fullName>
    </recommendedName>
    <alternativeName>
        <fullName evidence="29">Megator</fullName>
    </alternativeName>
    <alternativeName>
        <fullName evidence="27">NPC-associated intranuclear protein</fullName>
    </alternativeName>
    <alternativeName>
        <fullName evidence="28">Translocated promoter region protein</fullName>
    </alternativeName>
</protein>
<dbReference type="GO" id="GO:0031072">
    <property type="term" value="F:heat shock protein binding"/>
    <property type="evidence" value="ECO:0007669"/>
    <property type="project" value="Ensembl"/>
</dbReference>
<dbReference type="PANTHER" id="PTHR18898">
    <property type="entry name" value="NUCLEOPROTEIN TPR-RELATED"/>
    <property type="match status" value="1"/>
</dbReference>
<feature type="compositionally biased region" description="Basic and acidic residues" evidence="31">
    <location>
        <begin position="1689"/>
        <end position="1701"/>
    </location>
</feature>
<feature type="region of interest" description="Disordered" evidence="31">
    <location>
        <begin position="1"/>
        <end position="69"/>
    </location>
</feature>
<evidence type="ECO:0000256" key="28">
    <source>
        <dbReference type="ARBA" id="ARBA00079318"/>
    </source>
</evidence>
<evidence type="ECO:0000256" key="7">
    <source>
        <dbReference type="ARBA" id="ARBA00019789"/>
    </source>
</evidence>
<evidence type="ECO:0000256" key="11">
    <source>
        <dbReference type="ARBA" id="ARBA00022490"/>
    </source>
</evidence>
<evidence type="ECO:0000256" key="14">
    <source>
        <dbReference type="ARBA" id="ARBA00022776"/>
    </source>
</evidence>
<evidence type="ECO:0000313" key="36">
    <source>
        <dbReference type="Proteomes" id="UP000694386"/>
    </source>
</evidence>
<accession>A0A8C2MUJ2</accession>
<feature type="coiled-coil region" evidence="30">
    <location>
        <begin position="289"/>
        <end position="351"/>
    </location>
</feature>
<evidence type="ECO:0000256" key="6">
    <source>
        <dbReference type="ARBA" id="ARBA00005274"/>
    </source>
</evidence>
<keyword evidence="20 30" id="KW-0175">Coiled coil</keyword>
<dbReference type="FunFam" id="1.10.287.1490:FF:000004">
    <property type="entry name" value="nucleoprotein TPR isoform X2"/>
    <property type="match status" value="1"/>
</dbReference>
<keyword evidence="18" id="KW-0007">Acetylation</keyword>
<evidence type="ECO:0000256" key="22">
    <source>
        <dbReference type="ARBA" id="ARBA00023136"/>
    </source>
</evidence>
<evidence type="ECO:0000256" key="10">
    <source>
        <dbReference type="ARBA" id="ARBA00022481"/>
    </source>
</evidence>
<evidence type="ECO:0000256" key="12">
    <source>
        <dbReference type="ARBA" id="ARBA00022553"/>
    </source>
</evidence>
<feature type="compositionally biased region" description="Basic and acidic residues" evidence="31">
    <location>
        <begin position="1574"/>
        <end position="1583"/>
    </location>
</feature>
<reference evidence="35" key="2">
    <citation type="submission" date="2025-09" db="UniProtKB">
        <authorList>
            <consortium name="Ensembl"/>
        </authorList>
    </citation>
    <scope>IDENTIFICATION</scope>
</reference>
<dbReference type="GO" id="GO:0006606">
    <property type="term" value="P:protein import into nucleus"/>
    <property type="evidence" value="ECO:0007669"/>
    <property type="project" value="Ensembl"/>
</dbReference>
<feature type="compositionally biased region" description="Low complexity" evidence="31">
    <location>
        <begin position="2313"/>
        <end position="2322"/>
    </location>
</feature>
<dbReference type="GO" id="GO:0090267">
    <property type="term" value="P:positive regulation of mitotic cell cycle spindle assembly checkpoint"/>
    <property type="evidence" value="ECO:0007669"/>
    <property type="project" value="Ensembl"/>
</dbReference>
<evidence type="ECO:0000256" key="23">
    <source>
        <dbReference type="ARBA" id="ARBA00023212"/>
    </source>
</evidence>
<feature type="compositionally biased region" description="Polar residues" evidence="31">
    <location>
        <begin position="1703"/>
        <end position="1722"/>
    </location>
</feature>
<dbReference type="GO" id="GO:0045947">
    <property type="term" value="P:negative regulation of translational initiation"/>
    <property type="evidence" value="ECO:0007669"/>
    <property type="project" value="Ensembl"/>
</dbReference>
<feature type="region of interest" description="Disordered" evidence="31">
    <location>
        <begin position="1874"/>
        <end position="2193"/>
    </location>
</feature>
<feature type="region of interest" description="Disordered" evidence="31">
    <location>
        <begin position="2295"/>
        <end position="2431"/>
    </location>
</feature>
<keyword evidence="25" id="KW-0131">Cell cycle</keyword>
<evidence type="ECO:0000256" key="2">
    <source>
        <dbReference type="ARBA" id="ARBA00004335"/>
    </source>
</evidence>
<evidence type="ECO:0000256" key="8">
    <source>
        <dbReference type="ARBA" id="ARBA00022448"/>
    </source>
</evidence>
<dbReference type="Gene3D" id="1.10.287.1490">
    <property type="match status" value="2"/>
</dbReference>
<evidence type="ECO:0000256" key="1">
    <source>
        <dbReference type="ARBA" id="ARBA00004186"/>
    </source>
</evidence>
<evidence type="ECO:0000256" key="19">
    <source>
        <dbReference type="ARBA" id="ARBA00023010"/>
    </source>
</evidence>
<evidence type="ECO:0000256" key="4">
    <source>
        <dbReference type="ARBA" id="ARBA00004620"/>
    </source>
</evidence>
<dbReference type="FunFam" id="1.10.287.1490:FF:000005">
    <property type="entry name" value="nucleoprotein TPR isoform X2"/>
    <property type="match status" value="1"/>
</dbReference>
<dbReference type="Ensembl" id="ENSCGRT00001028440.1">
    <property type="protein sequence ID" value="ENSCGRP00001024194.1"/>
    <property type="gene ID" value="ENSCGRG00001022166.1"/>
</dbReference>
<feature type="compositionally biased region" description="Polar residues" evidence="31">
    <location>
        <begin position="1954"/>
        <end position="1963"/>
    </location>
</feature>
<feature type="compositionally biased region" description="Gly residues" evidence="31">
    <location>
        <begin position="2420"/>
        <end position="2431"/>
    </location>
</feature>
<evidence type="ECO:0000256" key="13">
    <source>
        <dbReference type="ARBA" id="ARBA00022618"/>
    </source>
</evidence>
<dbReference type="InterPro" id="IPR057974">
    <property type="entry name" value="NUA/TPR/MLP1-2-like_dom"/>
</dbReference>
<feature type="coiled-coil region" evidence="30">
    <location>
        <begin position="99"/>
        <end position="242"/>
    </location>
</feature>
<feature type="compositionally biased region" description="Polar residues" evidence="31">
    <location>
        <begin position="2094"/>
        <end position="2133"/>
    </location>
</feature>
<feature type="coiled-coil region" evidence="30">
    <location>
        <begin position="1291"/>
        <end position="1493"/>
    </location>
</feature>
<evidence type="ECO:0000256" key="18">
    <source>
        <dbReference type="ARBA" id="ARBA00022990"/>
    </source>
</evidence>
<dbReference type="GO" id="GO:0044615">
    <property type="term" value="C:nuclear pore nuclear basket"/>
    <property type="evidence" value="ECO:0007669"/>
    <property type="project" value="Ensembl"/>
</dbReference>
<dbReference type="GO" id="GO:0005737">
    <property type="term" value="C:cytoplasm"/>
    <property type="evidence" value="ECO:0007669"/>
    <property type="project" value="Ensembl"/>
</dbReference>
<proteinExistence type="inferred from homology"/>
<keyword evidence="24" id="KW-0539">Nucleus</keyword>
<feature type="compositionally biased region" description="Low complexity" evidence="31">
    <location>
        <begin position="2368"/>
        <end position="2388"/>
    </location>
</feature>
<dbReference type="GO" id="GO:0015631">
    <property type="term" value="F:tubulin binding"/>
    <property type="evidence" value="ECO:0007669"/>
    <property type="project" value="Ensembl"/>
</dbReference>
<dbReference type="GO" id="GO:0005868">
    <property type="term" value="C:cytoplasmic dynein complex"/>
    <property type="evidence" value="ECO:0007669"/>
    <property type="project" value="Ensembl"/>
</dbReference>
<keyword evidence="16" id="KW-0995">Kinetochore</keyword>
<evidence type="ECO:0000259" key="32">
    <source>
        <dbReference type="Pfam" id="PF07926"/>
    </source>
</evidence>
<feature type="compositionally biased region" description="Polar residues" evidence="31">
    <location>
        <begin position="985"/>
        <end position="997"/>
    </location>
</feature>
<evidence type="ECO:0000259" key="33">
    <source>
        <dbReference type="Pfam" id="PF25481"/>
    </source>
</evidence>
<evidence type="ECO:0000256" key="17">
    <source>
        <dbReference type="ARBA" id="ARBA00022927"/>
    </source>
</evidence>
<evidence type="ECO:0000256" key="31">
    <source>
        <dbReference type="SAM" id="MobiDB-lite"/>
    </source>
</evidence>
<keyword evidence="26" id="KW-0137">Centromere</keyword>
<dbReference type="GO" id="GO:0031453">
    <property type="term" value="P:positive regulation of heterochromatin formation"/>
    <property type="evidence" value="ECO:0007669"/>
    <property type="project" value="Ensembl"/>
</dbReference>
<keyword evidence="8" id="KW-0813">Transport</keyword>
<keyword evidence="22" id="KW-0472">Membrane</keyword>
<dbReference type="GO" id="GO:0031965">
    <property type="term" value="C:nuclear membrane"/>
    <property type="evidence" value="ECO:0007669"/>
    <property type="project" value="UniProtKB-SubCell"/>
</dbReference>
<dbReference type="GO" id="GO:0017056">
    <property type="term" value="F:structural constituent of nuclear pore"/>
    <property type="evidence" value="ECO:0007669"/>
    <property type="project" value="Ensembl"/>
</dbReference>